<evidence type="ECO:0000313" key="7">
    <source>
        <dbReference type="Proteomes" id="UP000184418"/>
    </source>
</evidence>
<feature type="transmembrane region" description="Helical" evidence="4">
    <location>
        <begin position="394"/>
        <end position="416"/>
    </location>
</feature>
<keyword evidence="4" id="KW-1133">Transmembrane helix</keyword>
<dbReference type="InterPro" id="IPR003594">
    <property type="entry name" value="HATPase_dom"/>
</dbReference>
<dbReference type="STRING" id="1121955.SAMN02745146_1350"/>
<dbReference type="Pfam" id="PF02518">
    <property type="entry name" value="HATPase_c"/>
    <property type="match status" value="1"/>
</dbReference>
<evidence type="ECO:0000256" key="4">
    <source>
        <dbReference type="SAM" id="Phobius"/>
    </source>
</evidence>
<dbReference type="SUPFAM" id="SSF48452">
    <property type="entry name" value="TPR-like"/>
    <property type="match status" value="1"/>
</dbReference>
<protein>
    <recommendedName>
        <fullName evidence="2">histidine kinase</fullName>
        <ecNumber evidence="2">2.7.13.3</ecNumber>
    </recommendedName>
</protein>
<dbReference type="InterPro" id="IPR011990">
    <property type="entry name" value="TPR-like_helical_dom_sf"/>
</dbReference>
<dbReference type="Pfam" id="PF00512">
    <property type="entry name" value="HisKA"/>
    <property type="match status" value="1"/>
</dbReference>
<accession>A0A1M6D288</accession>
<evidence type="ECO:0000313" key="6">
    <source>
        <dbReference type="EMBL" id="SHI67309.1"/>
    </source>
</evidence>
<dbReference type="EMBL" id="FQYN01000002">
    <property type="protein sequence ID" value="SHI67309.1"/>
    <property type="molecule type" value="Genomic_DNA"/>
</dbReference>
<dbReference type="InterPro" id="IPR036097">
    <property type="entry name" value="HisK_dim/P_sf"/>
</dbReference>
<reference evidence="6 7" key="1">
    <citation type="submission" date="2016-11" db="EMBL/GenBank/DDBJ databases">
        <authorList>
            <person name="Jaros S."/>
            <person name="Januszkiewicz K."/>
            <person name="Wedrychowicz H."/>
        </authorList>
    </citation>
    <scope>NUCLEOTIDE SEQUENCE [LARGE SCALE GENOMIC DNA]</scope>
    <source>
        <strain evidence="6 7">DSM 21074</strain>
    </source>
</reference>
<proteinExistence type="predicted"/>
<comment type="catalytic activity">
    <reaction evidence="1">
        <text>ATP + protein L-histidine = ADP + protein N-phospho-L-histidine.</text>
        <dbReference type="EC" id="2.7.13.3"/>
    </reaction>
</comment>
<dbReference type="PANTHER" id="PTHR43065">
    <property type="entry name" value="SENSOR HISTIDINE KINASE"/>
    <property type="match status" value="1"/>
</dbReference>
<keyword evidence="3" id="KW-0597">Phosphoprotein</keyword>
<evidence type="ECO:0000256" key="3">
    <source>
        <dbReference type="ARBA" id="ARBA00022553"/>
    </source>
</evidence>
<dbReference type="InterPro" id="IPR004358">
    <property type="entry name" value="Sig_transdc_His_kin-like_C"/>
</dbReference>
<dbReference type="GO" id="GO:0000155">
    <property type="term" value="F:phosphorelay sensor kinase activity"/>
    <property type="evidence" value="ECO:0007669"/>
    <property type="project" value="InterPro"/>
</dbReference>
<name>A0A1M6D288_9BACT</name>
<dbReference type="Gene3D" id="1.25.40.10">
    <property type="entry name" value="Tetratricopeptide repeat domain"/>
    <property type="match status" value="1"/>
</dbReference>
<evidence type="ECO:0000256" key="1">
    <source>
        <dbReference type="ARBA" id="ARBA00000085"/>
    </source>
</evidence>
<keyword evidence="6" id="KW-0418">Kinase</keyword>
<dbReference type="PROSITE" id="PS50109">
    <property type="entry name" value="HIS_KIN"/>
    <property type="match status" value="1"/>
</dbReference>
<dbReference type="PRINTS" id="PR00344">
    <property type="entry name" value="BCTRLSENSOR"/>
</dbReference>
<dbReference type="Gene3D" id="3.30.565.10">
    <property type="entry name" value="Histidine kinase-like ATPase, C-terminal domain"/>
    <property type="match status" value="1"/>
</dbReference>
<dbReference type="SUPFAM" id="SSF47384">
    <property type="entry name" value="Homodimeric domain of signal transducing histidine kinase"/>
    <property type="match status" value="1"/>
</dbReference>
<feature type="domain" description="Histidine kinase" evidence="5">
    <location>
        <begin position="469"/>
        <end position="711"/>
    </location>
</feature>
<dbReference type="AlphaFoldDB" id="A0A1M6D288"/>
<keyword evidence="4" id="KW-0812">Transmembrane</keyword>
<dbReference type="InterPro" id="IPR003661">
    <property type="entry name" value="HisK_dim/P_dom"/>
</dbReference>
<dbReference type="PANTHER" id="PTHR43065:SF42">
    <property type="entry name" value="TWO-COMPONENT SENSOR PPRA"/>
    <property type="match status" value="1"/>
</dbReference>
<dbReference type="SMART" id="SM00388">
    <property type="entry name" value="HisKA"/>
    <property type="match status" value="1"/>
</dbReference>
<keyword evidence="4" id="KW-0472">Membrane</keyword>
<dbReference type="CDD" id="cd00082">
    <property type="entry name" value="HisKA"/>
    <property type="match status" value="1"/>
</dbReference>
<dbReference type="InterPro" id="IPR005467">
    <property type="entry name" value="His_kinase_dom"/>
</dbReference>
<keyword evidence="6" id="KW-0808">Transferase</keyword>
<dbReference type="Gene3D" id="1.10.287.130">
    <property type="match status" value="1"/>
</dbReference>
<organism evidence="6 7">
    <name type="scientific">Hymenobacter daecheongensis DSM 21074</name>
    <dbReference type="NCBI Taxonomy" id="1121955"/>
    <lineage>
        <taxon>Bacteria</taxon>
        <taxon>Pseudomonadati</taxon>
        <taxon>Bacteroidota</taxon>
        <taxon>Cytophagia</taxon>
        <taxon>Cytophagales</taxon>
        <taxon>Hymenobacteraceae</taxon>
        <taxon>Hymenobacter</taxon>
    </lineage>
</organism>
<dbReference type="InterPro" id="IPR036890">
    <property type="entry name" value="HATPase_C_sf"/>
</dbReference>
<keyword evidence="7" id="KW-1185">Reference proteome</keyword>
<dbReference type="SMART" id="SM00387">
    <property type="entry name" value="HATPase_c"/>
    <property type="match status" value="1"/>
</dbReference>
<dbReference type="RefSeq" id="WP_234988631.1">
    <property type="nucleotide sequence ID" value="NZ_FQYN01000002.1"/>
</dbReference>
<dbReference type="EC" id="2.7.13.3" evidence="2"/>
<gene>
    <name evidence="6" type="ORF">SAMN02745146_1350</name>
</gene>
<sequence>MHLADVEPLLRTNSLLVDEISELAGLSARLHRPERRAYRLLAVGNQLLQRNALIPALDSLQAAIAAFDLLGRPIPWLLGDLRLLFNRLGYQEAKGVYYHTKLAEYRRRGAQENMAACCHGLAGYYMNKGDYNRATGFYLQASALYRTVMRYQSYSLLAAAGSVYAEWGNPERGLHYLRQAVALLGPRINAFPYLHLARIELRLHHYAAALHAITRCLAAREWGGMGPAMGKAHATLLKSAILLAQGHPNQARPLLQVAQHLADSLRLGIYDQAGNFELDATWARYYRLRGNDAQAEAHWLAAYQRARQSNIKPLQLSYLHELTRFYQQRRQPGRTAAYAVAALGLADTLRVAEGRLHVAQYEIEEATRAQTARIATLRERQQQDAARAHRQQTVLAIVLSGLVLLLGLAAALYAAFRRSQRLKRVVIRQKLDLQTQRDQLDHSLTELQRTQAQLIQREKMASLGELTAGVAHEIQNPLNFVNNFSEVSTELLDELDQAQHRPDRDPDLEEELLDDLKQNLHKINQHGQRAAGIVRGMLEHSRQTTGERTAVAINQLSNEYLHLAYRGWQAKNKAFAATLHTDFAPDLPAVWGVEADLGRVLVNLLTNAFHAVSLRQQQGNEPTYQPLVRVCTRQLEGQVEIRVSDNGVGIPAELQTKIFQPFFTTKSVGENIGLGLSLSYTIITQGHGGTLTVESEAGQETTFIVRLPVIGSAPL</sequence>
<evidence type="ECO:0000256" key="2">
    <source>
        <dbReference type="ARBA" id="ARBA00012438"/>
    </source>
</evidence>
<evidence type="ECO:0000259" key="5">
    <source>
        <dbReference type="PROSITE" id="PS50109"/>
    </source>
</evidence>
<dbReference type="Proteomes" id="UP000184418">
    <property type="component" value="Unassembled WGS sequence"/>
</dbReference>
<dbReference type="SUPFAM" id="SSF55874">
    <property type="entry name" value="ATPase domain of HSP90 chaperone/DNA topoisomerase II/histidine kinase"/>
    <property type="match status" value="1"/>
</dbReference>